<evidence type="ECO:0000313" key="2">
    <source>
        <dbReference type="EMBL" id="GAA1918955.1"/>
    </source>
</evidence>
<keyword evidence="1" id="KW-1133">Transmembrane helix</keyword>
<proteinExistence type="predicted"/>
<accession>A0ABN2PFI4</accession>
<gene>
    <name evidence="2" type="ORF">GCM10009737_20570</name>
</gene>
<organism evidence="2 3">
    <name type="scientific">Nocardioides lentus</name>
    <dbReference type="NCBI Taxonomy" id="338077"/>
    <lineage>
        <taxon>Bacteria</taxon>
        <taxon>Bacillati</taxon>
        <taxon>Actinomycetota</taxon>
        <taxon>Actinomycetes</taxon>
        <taxon>Propionibacteriales</taxon>
        <taxon>Nocardioidaceae</taxon>
        <taxon>Nocardioides</taxon>
    </lineage>
</organism>
<keyword evidence="1" id="KW-0472">Membrane</keyword>
<comment type="caution">
    <text evidence="2">The sequence shown here is derived from an EMBL/GenBank/DDBJ whole genome shotgun (WGS) entry which is preliminary data.</text>
</comment>
<name>A0ABN2PFI4_9ACTN</name>
<evidence type="ECO:0000313" key="3">
    <source>
        <dbReference type="Proteomes" id="UP001501612"/>
    </source>
</evidence>
<evidence type="ECO:0008006" key="4">
    <source>
        <dbReference type="Google" id="ProtNLM"/>
    </source>
</evidence>
<keyword evidence="3" id="KW-1185">Reference proteome</keyword>
<feature type="transmembrane region" description="Helical" evidence="1">
    <location>
        <begin position="21"/>
        <end position="40"/>
    </location>
</feature>
<dbReference type="Proteomes" id="UP001501612">
    <property type="component" value="Unassembled WGS sequence"/>
</dbReference>
<protein>
    <recommendedName>
        <fullName evidence="4">Pilus assembly protein</fullName>
    </recommendedName>
</protein>
<dbReference type="EMBL" id="BAAAMY010000004">
    <property type="protein sequence ID" value="GAA1918955.1"/>
    <property type="molecule type" value="Genomic_DNA"/>
</dbReference>
<reference evidence="2 3" key="1">
    <citation type="journal article" date="2019" name="Int. J. Syst. Evol. Microbiol.">
        <title>The Global Catalogue of Microorganisms (GCM) 10K type strain sequencing project: providing services to taxonomists for standard genome sequencing and annotation.</title>
        <authorList>
            <consortium name="The Broad Institute Genomics Platform"/>
            <consortium name="The Broad Institute Genome Sequencing Center for Infectious Disease"/>
            <person name="Wu L."/>
            <person name="Ma J."/>
        </authorList>
    </citation>
    <scope>NUCLEOTIDE SEQUENCE [LARGE SCALE GENOMIC DNA]</scope>
    <source>
        <strain evidence="2 3">JCM 14046</strain>
    </source>
</reference>
<keyword evidence="1" id="KW-0812">Transmembrane</keyword>
<sequence length="151" mass="16036">MRRLQRRLAGRDERGSAVVELVWLGLLLLIPTIYIVLTAFEVQRGAFAVSAAARAAGRAYALSETDAQGRAQAEAVARRAFEDQGIGDVPRSVRVSCSPDGACLSGGSTITVTIDSRVDLPLLPDALGGDRPSIALDATHSVAYGQFQEVR</sequence>
<dbReference type="RefSeq" id="WP_344006787.1">
    <property type="nucleotide sequence ID" value="NZ_BAAAMY010000004.1"/>
</dbReference>
<evidence type="ECO:0000256" key="1">
    <source>
        <dbReference type="SAM" id="Phobius"/>
    </source>
</evidence>